<protein>
    <submittedName>
        <fullName evidence="2">Uncharacterized protein</fullName>
    </submittedName>
</protein>
<comment type="caution">
    <text evidence="2">The sequence shown here is derived from an EMBL/GenBank/DDBJ whole genome shotgun (WGS) entry which is preliminary data.</text>
</comment>
<dbReference type="Proteomes" id="UP000186601">
    <property type="component" value="Unassembled WGS sequence"/>
</dbReference>
<evidence type="ECO:0000256" key="1">
    <source>
        <dbReference type="SAM" id="MobiDB-lite"/>
    </source>
</evidence>
<accession>A0A2R6PBW1</accession>
<sequence>MANGKTPQNFPATKGEFEYLTKERYEFMHGVPIKGDTGHQCHLYGQWLIPRHSLQAGGQGPLSAWLNTTAFISSLIKLPRIPLSGLPLHAAMASLAETPLCKSTSRRSGTRNLTGTSRSVDDQDFNRPLRERLPKGSFDLDGKLTNEGYDTLSRMIAFGKHRRNVADALELTIDDLPKVATILCEKGCGKTYVLKDQLKEHMKTCGVPDQASGENVSINVAELMDQLSARLPIPEAFTPDGKLTSGGYTAINGIVIKSRRDAIKLHVKKCGVPGVKTSKKRKILEDANSQQNDTKDEYASGGFLSSQFTDSTSDSSDSRLYLGAVPSTPRRGHTVANDQYGILPSPFAYSLYLKHEQDAADLGPFLVGSPARDAAMGLFSPHFGVAFAYSPWKKPRAVYEDSLRVGSPDAFGRQL</sequence>
<organism evidence="2 3">
    <name type="scientific">Hermanssonia centrifuga</name>
    <dbReference type="NCBI Taxonomy" id="98765"/>
    <lineage>
        <taxon>Eukaryota</taxon>
        <taxon>Fungi</taxon>
        <taxon>Dikarya</taxon>
        <taxon>Basidiomycota</taxon>
        <taxon>Agaricomycotina</taxon>
        <taxon>Agaricomycetes</taxon>
        <taxon>Polyporales</taxon>
        <taxon>Meruliaceae</taxon>
        <taxon>Hermanssonia</taxon>
    </lineage>
</organism>
<evidence type="ECO:0000313" key="3">
    <source>
        <dbReference type="Proteomes" id="UP000186601"/>
    </source>
</evidence>
<evidence type="ECO:0000313" key="2">
    <source>
        <dbReference type="EMBL" id="PSR88471.1"/>
    </source>
</evidence>
<dbReference type="EMBL" id="MLYV02000512">
    <property type="protein sequence ID" value="PSR88471.1"/>
    <property type="molecule type" value="Genomic_DNA"/>
</dbReference>
<feature type="compositionally biased region" description="Basic and acidic residues" evidence="1">
    <location>
        <begin position="119"/>
        <end position="132"/>
    </location>
</feature>
<reference evidence="2 3" key="1">
    <citation type="submission" date="2018-02" db="EMBL/GenBank/DDBJ databases">
        <title>Genome sequence of the basidiomycete white-rot fungus Phlebia centrifuga.</title>
        <authorList>
            <person name="Granchi Z."/>
            <person name="Peng M."/>
            <person name="de Vries R.P."/>
            <person name="Hilden K."/>
            <person name="Makela M.R."/>
            <person name="Grigoriev I."/>
            <person name="Riley R."/>
        </authorList>
    </citation>
    <scope>NUCLEOTIDE SEQUENCE [LARGE SCALE GENOMIC DNA]</scope>
    <source>
        <strain evidence="2 3">FBCC195</strain>
    </source>
</reference>
<gene>
    <name evidence="2" type="ORF">PHLCEN_2v5151</name>
</gene>
<proteinExistence type="predicted"/>
<keyword evidence="3" id="KW-1185">Reference proteome</keyword>
<dbReference type="STRING" id="98765.A0A2R6PBW1"/>
<dbReference type="AlphaFoldDB" id="A0A2R6PBW1"/>
<name>A0A2R6PBW1_9APHY</name>
<feature type="region of interest" description="Disordered" evidence="1">
    <location>
        <begin position="102"/>
        <end position="132"/>
    </location>
</feature>